<keyword evidence="1" id="KW-0472">Membrane</keyword>
<reference evidence="3" key="1">
    <citation type="journal article" date="2011" name="Genome Res.">
        <title>Phylogeny-wide analysis of social amoeba genomes highlights ancient origins for complex intercellular communication.</title>
        <authorList>
            <person name="Heidel A.J."/>
            <person name="Lawal H.M."/>
            <person name="Felder M."/>
            <person name="Schilde C."/>
            <person name="Helps N.R."/>
            <person name="Tunggal B."/>
            <person name="Rivero F."/>
            <person name="John U."/>
            <person name="Schleicher M."/>
            <person name="Eichinger L."/>
            <person name="Platzer M."/>
            <person name="Noegel A.A."/>
            <person name="Schaap P."/>
            <person name="Gloeckner G."/>
        </authorList>
    </citation>
    <scope>NUCLEOTIDE SEQUENCE [LARGE SCALE GENOMIC DNA]</scope>
    <source>
        <strain evidence="3">SH3</strain>
    </source>
</reference>
<dbReference type="AlphaFoldDB" id="F4PW56"/>
<evidence type="ECO:0008006" key="4">
    <source>
        <dbReference type="Google" id="ProtNLM"/>
    </source>
</evidence>
<keyword evidence="1" id="KW-0812">Transmembrane</keyword>
<sequence>MNHIIIQPEATRTYSIEQKIGKERNQQKRRNYGCIGNQALSWILVLFLVYFTYRSLWTFLVFSVIDSLVGDDYRMRSTPDMTHVFKALDMDLTANFLIELLILTIVWFSRFIISINEKKLYDQTYKNSDSYIQQLCKATPTLSIESISFHWQEKKGGWSEKVITHQEIVEIPIYKSKDLSPPLKINSRKKIIKVYFEKDYVLDEFSQNMVHEIKTQLKQNNKKKDINLEITTRFDIEGYCEEKVIAPRGVPWYVRPFWRILANTLFLWYPLDWLTKRNLAVSSFQVIKQIQCSKVKKN</sequence>
<feature type="transmembrane region" description="Helical" evidence="1">
    <location>
        <begin position="32"/>
        <end position="53"/>
    </location>
</feature>
<dbReference type="Proteomes" id="UP000007797">
    <property type="component" value="Unassembled WGS sequence"/>
</dbReference>
<dbReference type="GeneID" id="14872361"/>
<name>F4PW56_CACFS</name>
<keyword evidence="3" id="KW-1185">Reference proteome</keyword>
<dbReference type="RefSeq" id="XP_004367203.1">
    <property type="nucleotide sequence ID" value="XM_004367146.1"/>
</dbReference>
<dbReference type="KEGG" id="dfa:DFA_07341"/>
<gene>
    <name evidence="2" type="ORF">DFA_07341</name>
</gene>
<dbReference type="EMBL" id="GL883013">
    <property type="protein sequence ID" value="EGG20220.1"/>
    <property type="molecule type" value="Genomic_DNA"/>
</dbReference>
<evidence type="ECO:0000256" key="1">
    <source>
        <dbReference type="SAM" id="Phobius"/>
    </source>
</evidence>
<protein>
    <recommendedName>
        <fullName evidence="4">Transmembrane protein</fullName>
    </recommendedName>
</protein>
<feature type="transmembrane region" description="Helical" evidence="1">
    <location>
        <begin position="92"/>
        <end position="113"/>
    </location>
</feature>
<accession>F4PW56</accession>
<evidence type="ECO:0000313" key="2">
    <source>
        <dbReference type="EMBL" id="EGG20220.1"/>
    </source>
</evidence>
<keyword evidence="1" id="KW-1133">Transmembrane helix</keyword>
<organism evidence="2 3">
    <name type="scientific">Cavenderia fasciculata</name>
    <name type="common">Slime mold</name>
    <name type="synonym">Dictyostelium fasciculatum</name>
    <dbReference type="NCBI Taxonomy" id="261658"/>
    <lineage>
        <taxon>Eukaryota</taxon>
        <taxon>Amoebozoa</taxon>
        <taxon>Evosea</taxon>
        <taxon>Eumycetozoa</taxon>
        <taxon>Dictyostelia</taxon>
        <taxon>Acytosteliales</taxon>
        <taxon>Cavenderiaceae</taxon>
        <taxon>Cavenderia</taxon>
    </lineage>
</organism>
<evidence type="ECO:0000313" key="3">
    <source>
        <dbReference type="Proteomes" id="UP000007797"/>
    </source>
</evidence>
<proteinExistence type="predicted"/>